<dbReference type="GO" id="GO:0005524">
    <property type="term" value="F:ATP binding"/>
    <property type="evidence" value="ECO:0007669"/>
    <property type="project" value="UniProtKB-KW"/>
</dbReference>
<dbReference type="InterPro" id="IPR036097">
    <property type="entry name" value="HisK_dim/P_sf"/>
</dbReference>
<keyword evidence="7" id="KW-0067">ATP-binding</keyword>
<dbReference type="SMART" id="SM00387">
    <property type="entry name" value="HATPase_c"/>
    <property type="match status" value="1"/>
</dbReference>
<evidence type="ECO:0000256" key="3">
    <source>
        <dbReference type="ARBA" id="ARBA00022553"/>
    </source>
</evidence>
<evidence type="ECO:0000256" key="5">
    <source>
        <dbReference type="ARBA" id="ARBA00022741"/>
    </source>
</evidence>
<gene>
    <name evidence="10" type="ORF">GTP41_25720</name>
</gene>
<keyword evidence="11" id="KW-1185">Reference proteome</keyword>
<dbReference type="InterPro" id="IPR003661">
    <property type="entry name" value="HisK_dim/P_dom"/>
</dbReference>
<organism evidence="10 11">
    <name type="scientific">Pseudoduganella guangdongensis</name>
    <dbReference type="NCBI Taxonomy" id="2692179"/>
    <lineage>
        <taxon>Bacteria</taxon>
        <taxon>Pseudomonadati</taxon>
        <taxon>Pseudomonadota</taxon>
        <taxon>Betaproteobacteria</taxon>
        <taxon>Burkholderiales</taxon>
        <taxon>Oxalobacteraceae</taxon>
        <taxon>Telluria group</taxon>
        <taxon>Pseudoduganella</taxon>
    </lineage>
</organism>
<evidence type="ECO:0000259" key="9">
    <source>
        <dbReference type="PROSITE" id="PS50109"/>
    </source>
</evidence>
<evidence type="ECO:0000256" key="7">
    <source>
        <dbReference type="ARBA" id="ARBA00022840"/>
    </source>
</evidence>
<evidence type="ECO:0000313" key="10">
    <source>
        <dbReference type="EMBL" id="MYN05498.1"/>
    </source>
</evidence>
<dbReference type="EMBL" id="WWCJ01000031">
    <property type="protein sequence ID" value="MYN05498.1"/>
    <property type="molecule type" value="Genomic_DNA"/>
</dbReference>
<dbReference type="InterPro" id="IPR004358">
    <property type="entry name" value="Sig_transdc_His_kin-like_C"/>
</dbReference>
<dbReference type="InterPro" id="IPR003594">
    <property type="entry name" value="HATPase_dom"/>
</dbReference>
<evidence type="ECO:0000256" key="6">
    <source>
        <dbReference type="ARBA" id="ARBA00022777"/>
    </source>
</evidence>
<dbReference type="PANTHER" id="PTHR43065">
    <property type="entry name" value="SENSOR HISTIDINE KINASE"/>
    <property type="match status" value="1"/>
</dbReference>
<keyword evidence="8" id="KW-0902">Two-component regulatory system</keyword>
<comment type="catalytic activity">
    <reaction evidence="1">
        <text>ATP + protein L-histidine = ADP + protein N-phospho-L-histidine.</text>
        <dbReference type="EC" id="2.7.13.3"/>
    </reaction>
</comment>
<comment type="caution">
    <text evidence="10">The sequence shown here is derived from an EMBL/GenBank/DDBJ whole genome shotgun (WGS) entry which is preliminary data.</text>
</comment>
<dbReference type="Proteomes" id="UP000448575">
    <property type="component" value="Unassembled WGS sequence"/>
</dbReference>
<protein>
    <recommendedName>
        <fullName evidence="2">histidine kinase</fullName>
        <ecNumber evidence="2">2.7.13.3</ecNumber>
    </recommendedName>
</protein>
<feature type="domain" description="Histidine kinase" evidence="9">
    <location>
        <begin position="8"/>
        <end position="221"/>
    </location>
</feature>
<evidence type="ECO:0000256" key="2">
    <source>
        <dbReference type="ARBA" id="ARBA00012438"/>
    </source>
</evidence>
<keyword evidence="4" id="KW-0808">Transferase</keyword>
<evidence type="ECO:0000256" key="4">
    <source>
        <dbReference type="ARBA" id="ARBA00022679"/>
    </source>
</evidence>
<name>A0A6N9HPA6_9BURK</name>
<dbReference type="PANTHER" id="PTHR43065:SF10">
    <property type="entry name" value="PEROXIDE STRESS-ACTIVATED HISTIDINE KINASE MAK3"/>
    <property type="match status" value="1"/>
</dbReference>
<dbReference type="Gene3D" id="1.10.287.130">
    <property type="match status" value="1"/>
</dbReference>
<dbReference type="Gene3D" id="3.30.565.10">
    <property type="entry name" value="Histidine kinase-like ATPase, C-terminal domain"/>
    <property type="match status" value="1"/>
</dbReference>
<dbReference type="GO" id="GO:0000155">
    <property type="term" value="F:phosphorelay sensor kinase activity"/>
    <property type="evidence" value="ECO:0007669"/>
    <property type="project" value="InterPro"/>
</dbReference>
<keyword evidence="3" id="KW-0597">Phosphoprotein</keyword>
<dbReference type="Pfam" id="PF02518">
    <property type="entry name" value="HATPase_c"/>
    <property type="match status" value="1"/>
</dbReference>
<dbReference type="SUPFAM" id="SSF47384">
    <property type="entry name" value="Homodimeric domain of signal transducing histidine kinase"/>
    <property type="match status" value="1"/>
</dbReference>
<evidence type="ECO:0000313" key="11">
    <source>
        <dbReference type="Proteomes" id="UP000448575"/>
    </source>
</evidence>
<reference evidence="10 11" key="1">
    <citation type="submission" date="2019-12" db="EMBL/GenBank/DDBJ databases">
        <title>Novel species isolated from a subtropical stream in China.</title>
        <authorList>
            <person name="Lu H."/>
        </authorList>
    </citation>
    <scope>NUCLEOTIDE SEQUENCE [LARGE SCALE GENOMIC DNA]</scope>
    <source>
        <strain evidence="10 11">DS3</strain>
    </source>
</reference>
<keyword evidence="6" id="KW-0418">Kinase</keyword>
<dbReference type="PROSITE" id="PS50109">
    <property type="entry name" value="HIS_KIN"/>
    <property type="match status" value="1"/>
</dbReference>
<dbReference type="AlphaFoldDB" id="A0A6N9HPA6"/>
<keyword evidence="5" id="KW-0547">Nucleotide-binding</keyword>
<dbReference type="InterPro" id="IPR005467">
    <property type="entry name" value="His_kinase_dom"/>
</dbReference>
<dbReference type="RefSeq" id="WP_161028443.1">
    <property type="nucleotide sequence ID" value="NZ_WWCJ01000031.1"/>
</dbReference>
<dbReference type="SMART" id="SM00388">
    <property type="entry name" value="HisKA"/>
    <property type="match status" value="1"/>
</dbReference>
<dbReference type="PRINTS" id="PR00344">
    <property type="entry name" value="BCTRLSENSOR"/>
</dbReference>
<evidence type="ECO:0000256" key="8">
    <source>
        <dbReference type="ARBA" id="ARBA00023012"/>
    </source>
</evidence>
<proteinExistence type="predicted"/>
<dbReference type="Pfam" id="PF00512">
    <property type="entry name" value="HisKA"/>
    <property type="match status" value="1"/>
</dbReference>
<dbReference type="InterPro" id="IPR036890">
    <property type="entry name" value="HATPase_C_sf"/>
</dbReference>
<dbReference type="SUPFAM" id="SSF55874">
    <property type="entry name" value="ATPase domain of HSP90 chaperone/DNA topoisomerase II/histidine kinase"/>
    <property type="match status" value="1"/>
</dbReference>
<dbReference type="EC" id="2.7.13.3" evidence="2"/>
<evidence type="ECO:0000256" key="1">
    <source>
        <dbReference type="ARBA" id="ARBA00000085"/>
    </source>
</evidence>
<sequence>MAGTLAATIAHEIKSPLAAVASNAAACLRWLDKEPPVLHEAREAAQAALTAIERTQAVVIHTKSYFTRAQNKHVETDLRMLVSRTLVLIEHEALQNDVSVALRLDSEVSLKCDPVQVQQALVNLCMNAIQAMGNSNRPRRLQVQVAHEEQAVAITVADTGPGIEKDLLQAIFEPFYSTKSDGMGMGLAISRSCVERHGGWIEVKSELNQGTQFKLVLPRRVA</sequence>
<accession>A0A6N9HPA6</accession>